<dbReference type="AlphaFoldDB" id="A0A1G6RLB9"/>
<organism evidence="1 2">
    <name type="scientific">Belnapia rosea</name>
    <dbReference type="NCBI Taxonomy" id="938405"/>
    <lineage>
        <taxon>Bacteria</taxon>
        <taxon>Pseudomonadati</taxon>
        <taxon>Pseudomonadota</taxon>
        <taxon>Alphaproteobacteria</taxon>
        <taxon>Acetobacterales</taxon>
        <taxon>Roseomonadaceae</taxon>
        <taxon>Belnapia</taxon>
    </lineage>
</organism>
<protein>
    <submittedName>
        <fullName evidence="1">Uncharacterized protein</fullName>
    </submittedName>
</protein>
<dbReference type="Proteomes" id="UP000198925">
    <property type="component" value="Unassembled WGS sequence"/>
</dbReference>
<accession>A0A1G6RLB9</accession>
<evidence type="ECO:0000313" key="1">
    <source>
        <dbReference type="EMBL" id="SDD04775.1"/>
    </source>
</evidence>
<reference evidence="1 2" key="1">
    <citation type="submission" date="2016-10" db="EMBL/GenBank/DDBJ databases">
        <authorList>
            <person name="de Groot N.N."/>
        </authorList>
    </citation>
    <scope>NUCLEOTIDE SEQUENCE [LARGE SCALE GENOMIC DNA]</scope>
    <source>
        <strain evidence="1 2">CPCC 100156</strain>
    </source>
</reference>
<evidence type="ECO:0000313" key="2">
    <source>
        <dbReference type="Proteomes" id="UP000198925"/>
    </source>
</evidence>
<dbReference type="EMBL" id="FMZX01000004">
    <property type="protein sequence ID" value="SDD04775.1"/>
    <property type="molecule type" value="Genomic_DNA"/>
</dbReference>
<proteinExistence type="predicted"/>
<sequence length="415" mass="44133">MAVPYNTLIKPVVARLAAEFRIAGGEPAEALLIAIGLQESGFATRDQIDAGPQVIGPATGFWQFERGGGVRGVLRHPASRAPARLLTMETGTAVEEDAVWRLFATPQGDELACAFARLLLFTDPVALPAPVPAAEEEAWLCYLRNWRPGKPRREHWGPFWRDACNRVAGSGAPAPVAGVAPSTDLAALADRVAQLEAAANAAPPTGPAPADRIPTGDDAFRVPFVLLDAFERAGELAEKVAAPLAGLAPAAVTIDFGPNARAADVTDFSRKVLEDIMRAAGLTQVVVSSTARGPADQARVMFNNLEARGVAKEKELYGPAGDQVIDTYDAAKRAGQDAAAIKRLMTEKIIEIGPTRVSRHASDPRVLNVFDVAPSSVARPAAFEAAVRSNQRVSRFFKPPEDPGYHLEIPQPPTV</sequence>
<gene>
    <name evidence="1" type="ORF">SAMN04487779_100436</name>
</gene>
<keyword evidence="2" id="KW-1185">Reference proteome</keyword>
<name>A0A1G6RLB9_9PROT</name>